<feature type="transmembrane region" description="Helical" evidence="2">
    <location>
        <begin position="215"/>
        <end position="236"/>
    </location>
</feature>
<dbReference type="InterPro" id="IPR036179">
    <property type="entry name" value="Ig-like_dom_sf"/>
</dbReference>
<dbReference type="PROSITE" id="PS50835">
    <property type="entry name" value="IG_LIKE"/>
    <property type="match status" value="1"/>
</dbReference>
<dbReference type="Proteomes" id="UP000683360">
    <property type="component" value="Unassembled WGS sequence"/>
</dbReference>
<feature type="region of interest" description="Disordered" evidence="1">
    <location>
        <begin position="593"/>
        <end position="622"/>
    </location>
</feature>
<dbReference type="Gene3D" id="2.60.40.10">
    <property type="entry name" value="Immunoglobulins"/>
    <property type="match status" value="1"/>
</dbReference>
<feature type="region of interest" description="Disordered" evidence="1">
    <location>
        <begin position="253"/>
        <end position="275"/>
    </location>
</feature>
<dbReference type="EMBL" id="CAJPWZ010002307">
    <property type="protein sequence ID" value="CAG2235076.1"/>
    <property type="molecule type" value="Genomic_DNA"/>
</dbReference>
<feature type="domain" description="Ig-like" evidence="3">
    <location>
        <begin position="375"/>
        <end position="492"/>
    </location>
</feature>
<keyword evidence="2" id="KW-0472">Membrane</keyword>
<dbReference type="Pfam" id="PF00047">
    <property type="entry name" value="ig"/>
    <property type="match status" value="1"/>
</dbReference>
<dbReference type="InterPro" id="IPR007110">
    <property type="entry name" value="Ig-like_dom"/>
</dbReference>
<accession>A0A8S3TN12</accession>
<dbReference type="SMART" id="SM00409">
    <property type="entry name" value="IG"/>
    <property type="match status" value="1"/>
</dbReference>
<evidence type="ECO:0000259" key="3">
    <source>
        <dbReference type="PROSITE" id="PS50835"/>
    </source>
</evidence>
<evidence type="ECO:0000313" key="5">
    <source>
        <dbReference type="Proteomes" id="UP000683360"/>
    </source>
</evidence>
<gene>
    <name evidence="4" type="ORF">MEDL_47666</name>
</gene>
<sequence>MYCYEITVAYYLKVARQAENEETGDLDEKSAAINLIPNEIVIEAKPVLAYSWESSRRSEKTLVHLGYRDHNWREVEVRAIGLSEPQINSVVGDTTCLPCMNIQGNIIIQWLRLNENRETVDSTFTTTYTDGWTVNTNLPHHERLGIVGLKGGENVRNDTYFTTANYKDTSKALSFSFSTSTASDIITASSSTKTATDKITTDTPVDHGPSYLQTYLIITSACIVIVFIGVASFVLYQNQKRYIAAIQNQLHHRENDRRPTAHSSLVRESEQNKSNHETIPKAHIVNTEVKTIKSSYQPEPVQNTTVGDNRSSRMNTVEMNQYEQLTDNWSNCSPVYQQSVESSIEIELENKKVDTTPHIYDECDSSVPNSEVDQPLVTECTGAIGMSEQYTSSTVGDTAYLPCKNIQGNIIIQWLRLNENTETVDSTFTTTYTDGWTVNRNLPHHERLGIVGIEGGEKYTLEVSNLTKEDAGRYSCTIDNPNGTHYSYVTLKVEDVRSDTYFTTANYKDTSKALTFSSSTSTASDIITASSSTKTTINRITTDTPVNNGPSYLQTYLIITSASIVIVFIGVASFVLYQNQKRYIAAIQNQLHHRENDRRPTAHSSLVRESEQNESNHETIPKAQYYEKSSHSDVFSRSQIDIRLSTTSIVNTEVKTIKSSYQPEPVQNTNDLLFLDNPSSRMNTVMMNQYEQLTDNWSNCSPVYQQSVESSIEIELENKKVDTTPHIYDECDSSVPNSGVDQPLVTGCTDSDQSYL</sequence>
<dbReference type="InterPro" id="IPR003599">
    <property type="entry name" value="Ig_sub"/>
</dbReference>
<keyword evidence="2" id="KW-1133">Transmembrane helix</keyword>
<comment type="caution">
    <text evidence="4">The sequence shown here is derived from an EMBL/GenBank/DDBJ whole genome shotgun (WGS) entry which is preliminary data.</text>
</comment>
<dbReference type="OrthoDB" id="6120509at2759"/>
<organism evidence="4 5">
    <name type="scientific">Mytilus edulis</name>
    <name type="common">Blue mussel</name>
    <dbReference type="NCBI Taxonomy" id="6550"/>
    <lineage>
        <taxon>Eukaryota</taxon>
        <taxon>Metazoa</taxon>
        <taxon>Spiralia</taxon>
        <taxon>Lophotrochozoa</taxon>
        <taxon>Mollusca</taxon>
        <taxon>Bivalvia</taxon>
        <taxon>Autobranchia</taxon>
        <taxon>Pteriomorphia</taxon>
        <taxon>Mytilida</taxon>
        <taxon>Mytiloidea</taxon>
        <taxon>Mytilidae</taxon>
        <taxon>Mytilinae</taxon>
        <taxon>Mytilus</taxon>
    </lineage>
</organism>
<evidence type="ECO:0000313" key="4">
    <source>
        <dbReference type="EMBL" id="CAG2235076.1"/>
    </source>
</evidence>
<dbReference type="AlphaFoldDB" id="A0A8S3TN12"/>
<feature type="transmembrane region" description="Helical" evidence="2">
    <location>
        <begin position="556"/>
        <end position="577"/>
    </location>
</feature>
<dbReference type="SMART" id="SM00408">
    <property type="entry name" value="IGc2"/>
    <property type="match status" value="1"/>
</dbReference>
<keyword evidence="2" id="KW-0812">Transmembrane</keyword>
<proteinExistence type="predicted"/>
<name>A0A8S3TN12_MYTED</name>
<dbReference type="InterPro" id="IPR003598">
    <property type="entry name" value="Ig_sub2"/>
</dbReference>
<dbReference type="SUPFAM" id="SSF48726">
    <property type="entry name" value="Immunoglobulin"/>
    <property type="match status" value="1"/>
</dbReference>
<dbReference type="InterPro" id="IPR013783">
    <property type="entry name" value="Ig-like_fold"/>
</dbReference>
<protein>
    <submittedName>
        <fullName evidence="4">NCAM</fullName>
    </submittedName>
</protein>
<dbReference type="InterPro" id="IPR013151">
    <property type="entry name" value="Immunoglobulin_dom"/>
</dbReference>
<feature type="region of interest" description="Disordered" evidence="1">
    <location>
        <begin position="733"/>
        <end position="756"/>
    </location>
</feature>
<keyword evidence="5" id="KW-1185">Reference proteome</keyword>
<feature type="compositionally biased region" description="Basic and acidic residues" evidence="1">
    <location>
        <begin position="593"/>
        <end position="620"/>
    </location>
</feature>
<evidence type="ECO:0000256" key="2">
    <source>
        <dbReference type="SAM" id="Phobius"/>
    </source>
</evidence>
<evidence type="ECO:0000256" key="1">
    <source>
        <dbReference type="SAM" id="MobiDB-lite"/>
    </source>
</evidence>
<reference evidence="4" key="1">
    <citation type="submission" date="2021-03" db="EMBL/GenBank/DDBJ databases">
        <authorList>
            <person name="Bekaert M."/>
        </authorList>
    </citation>
    <scope>NUCLEOTIDE SEQUENCE</scope>
</reference>